<keyword evidence="2" id="KW-0472">Membrane</keyword>
<reference evidence="3 4" key="1">
    <citation type="submission" date="2020-04" db="EMBL/GenBank/DDBJ databases">
        <title>Perkinsus olseni comparative genomics.</title>
        <authorList>
            <person name="Bogema D.R."/>
        </authorList>
    </citation>
    <scope>NUCLEOTIDE SEQUENCE [LARGE SCALE GENOMIC DNA]</scope>
    <source>
        <strain evidence="3">ATCC PRA-205</strain>
    </source>
</reference>
<organism evidence="3 4">
    <name type="scientific">Perkinsus olseni</name>
    <name type="common">Perkinsus atlanticus</name>
    <dbReference type="NCBI Taxonomy" id="32597"/>
    <lineage>
        <taxon>Eukaryota</taxon>
        <taxon>Sar</taxon>
        <taxon>Alveolata</taxon>
        <taxon>Perkinsozoa</taxon>
        <taxon>Perkinsea</taxon>
        <taxon>Perkinsida</taxon>
        <taxon>Perkinsidae</taxon>
        <taxon>Perkinsus</taxon>
    </lineage>
</organism>
<proteinExistence type="predicted"/>
<protein>
    <submittedName>
        <fullName evidence="3">Uncharacterized protein</fullName>
    </submittedName>
</protein>
<keyword evidence="2" id="KW-1133">Transmembrane helix</keyword>
<feature type="region of interest" description="Disordered" evidence="1">
    <location>
        <begin position="715"/>
        <end position="741"/>
    </location>
</feature>
<feature type="region of interest" description="Disordered" evidence="1">
    <location>
        <begin position="267"/>
        <end position="297"/>
    </location>
</feature>
<sequence>MLIAGSTSGASSDENSFPPRSGSVSLVAASGTKIARTSAAATAATFQPLPTTTPVPFPSHIQLEGATGPHAEDINGCYVLQATARGVLEKWKFCYFKSKCEDMVMCYGEEIPELGPDEGAGLVGWVVGKFGDPIDILARCVTPKEMSGMGFKWDIKSISSTFVPTYTMSAKPVVATAAAAAAAVCSQKEAASGSRSMRRNRERADSAAAHQRIAFASMMASAQAQLLAAQSGDGLLPAPPVNDSSAAVDELSGEQQLPELSRSITAPSKGRRISFAPTTADTTKPPAPPPALATSSRRLSADAPVFIPRRHTVVGDTLFAPPTTATKYGAATKRVYRRSGSTIDDLFRNVERQQGVFVNTRARKVTWNLGAVSDKLKSVVPGEGVSSLTFRLPRDDGELGPPIQLEFYPFGVKGKSPPGCVAIGLSCPQGACMRFTLSLGKVSSGKKVLMGNKFHVDFYPQPASGTSDGSAAAAPAGDSGIVQAFKYSELSVALHLIDWMDESLDLLAFCLLAASAILWVTRAAKEPSPLVEIEKAVNSSQWQYASDLLKQEVVAGRGPELDFKIRQRHPADDHREPSRSPHTKGSVKTSEILPASWSIGVLPNLIGLCGACLKEYPFNALSEEVGSDDFPFTQGRNAQIASHLHHEADNLVRLLDRDYAMGHHAKVTPAIQLVDSVERWADDCDAREGRGEHQMAAVGRWLDLEERYAQEMSALPYQNDTDRPKPAASTPAPSRQLQGGRPERAWVKMARFARARLIPKFLRVYLPKSKDSPAVVLAAAGAFWAVMMATVVVVMRAYNSKKQHNGRRSADKRD</sequence>
<evidence type="ECO:0000313" key="3">
    <source>
        <dbReference type="EMBL" id="KAF4712858.1"/>
    </source>
</evidence>
<evidence type="ECO:0000313" key="4">
    <source>
        <dbReference type="Proteomes" id="UP000574390"/>
    </source>
</evidence>
<feature type="region of interest" description="Disordered" evidence="1">
    <location>
        <begin position="1"/>
        <end position="22"/>
    </location>
</feature>
<feature type="region of interest" description="Disordered" evidence="1">
    <location>
        <begin position="566"/>
        <end position="589"/>
    </location>
</feature>
<evidence type="ECO:0000256" key="2">
    <source>
        <dbReference type="SAM" id="Phobius"/>
    </source>
</evidence>
<dbReference type="EMBL" id="JABANM010026514">
    <property type="protein sequence ID" value="KAF4712858.1"/>
    <property type="molecule type" value="Genomic_DNA"/>
</dbReference>
<keyword evidence="2" id="KW-0812">Transmembrane</keyword>
<feature type="compositionally biased region" description="Basic and acidic residues" evidence="1">
    <location>
        <begin position="566"/>
        <end position="579"/>
    </location>
</feature>
<dbReference type="Proteomes" id="UP000574390">
    <property type="component" value="Unassembled WGS sequence"/>
</dbReference>
<comment type="caution">
    <text evidence="3">The sequence shown here is derived from an EMBL/GenBank/DDBJ whole genome shotgun (WGS) entry which is preliminary data.</text>
</comment>
<evidence type="ECO:0000256" key="1">
    <source>
        <dbReference type="SAM" id="MobiDB-lite"/>
    </source>
</evidence>
<gene>
    <name evidence="3" type="ORF">FOZ62_028565</name>
</gene>
<feature type="transmembrane region" description="Helical" evidence="2">
    <location>
        <begin position="774"/>
        <end position="798"/>
    </location>
</feature>
<dbReference type="AlphaFoldDB" id="A0A7J6QWU5"/>
<feature type="compositionally biased region" description="Polar residues" evidence="1">
    <location>
        <begin position="1"/>
        <end position="15"/>
    </location>
</feature>
<feature type="region of interest" description="Disordered" evidence="1">
    <location>
        <begin position="237"/>
        <end position="256"/>
    </location>
</feature>
<accession>A0A7J6QWU5</accession>
<name>A0A7J6QWU5_PEROL</name>